<evidence type="ECO:0000313" key="2">
    <source>
        <dbReference type="Proteomes" id="UP000434957"/>
    </source>
</evidence>
<organism evidence="1 2">
    <name type="scientific">Phytophthora rubi</name>
    <dbReference type="NCBI Taxonomy" id="129364"/>
    <lineage>
        <taxon>Eukaryota</taxon>
        <taxon>Sar</taxon>
        <taxon>Stramenopiles</taxon>
        <taxon>Oomycota</taxon>
        <taxon>Peronosporomycetes</taxon>
        <taxon>Peronosporales</taxon>
        <taxon>Peronosporaceae</taxon>
        <taxon>Phytophthora</taxon>
    </lineage>
</organism>
<proteinExistence type="predicted"/>
<protein>
    <submittedName>
        <fullName evidence="1">Uncharacterized protein</fullName>
    </submittedName>
</protein>
<dbReference type="Proteomes" id="UP000434957">
    <property type="component" value="Unassembled WGS sequence"/>
</dbReference>
<dbReference type="AlphaFoldDB" id="A0A6A4FT40"/>
<gene>
    <name evidence="1" type="ORF">PR003_g5172</name>
</gene>
<accession>A0A6A4FT40</accession>
<reference evidence="1 2" key="1">
    <citation type="submission" date="2018-08" db="EMBL/GenBank/DDBJ databases">
        <title>Genomic investigation of the strawberry pathogen Phytophthora fragariae indicates pathogenicity is determined by transcriptional variation in three key races.</title>
        <authorList>
            <person name="Adams T.M."/>
            <person name="Armitage A.D."/>
            <person name="Sobczyk M.K."/>
            <person name="Bates H.J."/>
            <person name="Dunwell J.M."/>
            <person name="Nellist C.F."/>
            <person name="Harrison R.J."/>
        </authorList>
    </citation>
    <scope>NUCLEOTIDE SEQUENCE [LARGE SCALE GENOMIC DNA]</scope>
    <source>
        <strain evidence="1 2">SCRP333</strain>
    </source>
</reference>
<evidence type="ECO:0000313" key="1">
    <source>
        <dbReference type="EMBL" id="KAE9350831.1"/>
    </source>
</evidence>
<dbReference type="EMBL" id="QXFT01000210">
    <property type="protein sequence ID" value="KAE9350831.1"/>
    <property type="molecule type" value="Genomic_DNA"/>
</dbReference>
<keyword evidence="2" id="KW-1185">Reference proteome</keyword>
<comment type="caution">
    <text evidence="1">The sequence shown here is derived from an EMBL/GenBank/DDBJ whole genome shotgun (WGS) entry which is preliminary data.</text>
</comment>
<name>A0A6A4FT40_9STRA</name>
<sequence length="54" mass="5815">MGDNSGLLAALIDFGSAQFNCHQEAQRVPPAAGREVRLLHTQLKGRADDGQEQP</sequence>